<organism evidence="2 3">
    <name type="scientific">Hyphomonas polymorpha PS728</name>
    <dbReference type="NCBI Taxonomy" id="1280954"/>
    <lineage>
        <taxon>Bacteria</taxon>
        <taxon>Pseudomonadati</taxon>
        <taxon>Pseudomonadota</taxon>
        <taxon>Alphaproteobacteria</taxon>
        <taxon>Hyphomonadales</taxon>
        <taxon>Hyphomonadaceae</taxon>
        <taxon>Hyphomonas</taxon>
    </lineage>
</organism>
<dbReference type="Proteomes" id="UP000027100">
    <property type="component" value="Unassembled WGS sequence"/>
</dbReference>
<evidence type="ECO:0000313" key="3">
    <source>
        <dbReference type="Proteomes" id="UP000027100"/>
    </source>
</evidence>
<dbReference type="GO" id="GO:0016787">
    <property type="term" value="F:hydrolase activity"/>
    <property type="evidence" value="ECO:0007669"/>
    <property type="project" value="InterPro"/>
</dbReference>
<dbReference type="PANTHER" id="PTHR21562:SF83">
    <property type="entry name" value="PECTIN ACETYLESTERASE 4"/>
    <property type="match status" value="1"/>
</dbReference>
<evidence type="ECO:0000256" key="1">
    <source>
        <dbReference type="SAM" id="SignalP"/>
    </source>
</evidence>
<dbReference type="ESTHER" id="9rhob-a0a062v9r9">
    <property type="family name" value="Pectinacetylesterase-Notum"/>
</dbReference>
<dbReference type="PROSITE" id="PS51257">
    <property type="entry name" value="PROKAR_LIPOPROTEIN"/>
    <property type="match status" value="1"/>
</dbReference>
<comment type="caution">
    <text evidence="2">The sequence shown here is derived from an EMBL/GenBank/DDBJ whole genome shotgun (WGS) entry which is preliminary data.</text>
</comment>
<keyword evidence="3" id="KW-1185">Reference proteome</keyword>
<name>A0A062V9R9_9PROT</name>
<dbReference type="InterPro" id="IPR004963">
    <property type="entry name" value="PAE/NOTUM"/>
</dbReference>
<dbReference type="SUPFAM" id="SSF53474">
    <property type="entry name" value="alpha/beta-Hydrolases"/>
    <property type="match status" value="2"/>
</dbReference>
<dbReference type="AlphaFoldDB" id="A0A062V9R9"/>
<dbReference type="RefSeq" id="WP_051612788.1">
    <property type="nucleotide sequence ID" value="NZ_ARYM01000031.1"/>
</dbReference>
<keyword evidence="1" id="KW-0732">Signal</keyword>
<proteinExistence type="predicted"/>
<sequence>MITRISALLAAPAFLALVSGCQASPPVSPEAAAPVSVAIVPEAEPWATIEPGGDTLCATGTPFRFHVRSGDPERVMVFLNGGGACWSGDLCDLQTAPTPYTPFAEMDSNNPELLEGVFDEANPANPIAGWTQVFVPYCTGDSHLGGGDVTYTTSAGQEVTVHHRGKANVQAALDWVYANRADARRIFVTGGSAGAIASPYYAGLVADHYPQADVVHLADGAGGYRSPAIAGVLAAWGAFKGVPDWPEFAAIDQATASTEDFFRVTAARHPEMQMARFDNVDDAVQQDFLTLLGTGEPVRGLLAANNADLAGDIPTIRAFEAPGNAHTSLRFSRFYTEEAGGVTLVDWVRGLANGEAVASVSCQSDQSCD</sequence>
<dbReference type="eggNOG" id="COG0657">
    <property type="taxonomic scope" value="Bacteria"/>
</dbReference>
<dbReference type="EMBL" id="ARYM01000031">
    <property type="protein sequence ID" value="KCZ96878.1"/>
    <property type="molecule type" value="Genomic_DNA"/>
</dbReference>
<dbReference type="PATRIC" id="fig|1280954.3.peg.3588"/>
<feature type="chain" id="PRO_5001615565" evidence="1">
    <location>
        <begin position="24"/>
        <end position="369"/>
    </location>
</feature>
<accession>A0A062V9R9</accession>
<protein>
    <submittedName>
        <fullName evidence="2">Putative lipoprotein</fullName>
    </submittedName>
</protein>
<dbReference type="Pfam" id="PF03283">
    <property type="entry name" value="PAE"/>
    <property type="match status" value="1"/>
</dbReference>
<dbReference type="PANTHER" id="PTHR21562">
    <property type="entry name" value="NOTUM-RELATED"/>
    <property type="match status" value="1"/>
</dbReference>
<dbReference type="InterPro" id="IPR029058">
    <property type="entry name" value="AB_hydrolase_fold"/>
</dbReference>
<dbReference type="STRING" id="1280954.HPO_17806"/>
<reference evidence="2 3" key="1">
    <citation type="journal article" date="2014" name="Antonie Van Leeuwenhoek">
        <title>Hyphomonas beringensis sp. nov. and Hyphomonas chukchiensis sp. nov., isolated from surface seawater of the Bering Sea and Chukchi Sea.</title>
        <authorList>
            <person name="Li C."/>
            <person name="Lai Q."/>
            <person name="Li G."/>
            <person name="Dong C."/>
            <person name="Wang J."/>
            <person name="Liao Y."/>
            <person name="Shao Z."/>
        </authorList>
    </citation>
    <scope>NUCLEOTIDE SEQUENCE [LARGE SCALE GENOMIC DNA]</scope>
    <source>
        <strain evidence="2 3">PS728</strain>
    </source>
</reference>
<keyword evidence="2" id="KW-0449">Lipoprotein</keyword>
<feature type="signal peptide" evidence="1">
    <location>
        <begin position="1"/>
        <end position="23"/>
    </location>
</feature>
<evidence type="ECO:0000313" key="2">
    <source>
        <dbReference type="EMBL" id="KCZ96878.1"/>
    </source>
</evidence>
<dbReference type="OrthoDB" id="9802991at2"/>
<dbReference type="Gene3D" id="3.40.50.1820">
    <property type="entry name" value="alpha/beta hydrolase"/>
    <property type="match status" value="1"/>
</dbReference>
<gene>
    <name evidence="2" type="ORF">HPO_17806</name>
</gene>